<accession>M6BNH8</accession>
<reference evidence="1 2" key="1">
    <citation type="submission" date="2013-01" db="EMBL/GenBank/DDBJ databases">
        <authorList>
            <person name="Harkins D.M."/>
            <person name="Durkin A.S."/>
            <person name="Brinkac L.M."/>
            <person name="Haft D.H."/>
            <person name="Selengut J.D."/>
            <person name="Sanka R."/>
            <person name="DePew J."/>
            <person name="Purushe J."/>
            <person name="Galloway R.L."/>
            <person name="Vinetz J.M."/>
            <person name="Sutton G.G."/>
            <person name="Nierman W.C."/>
            <person name="Fouts D.E."/>
        </authorList>
    </citation>
    <scope>NUCLEOTIDE SEQUENCE [LARGE SCALE GENOMIC DNA]</scope>
    <source>
        <strain evidence="1 2">Sponselee CDC</strain>
    </source>
</reference>
<dbReference type="Proteomes" id="UP000011873">
    <property type="component" value="Unassembled WGS sequence"/>
</dbReference>
<proteinExistence type="predicted"/>
<dbReference type="AlphaFoldDB" id="M6BNH8"/>
<dbReference type="PATRIC" id="fig|1218567.3.peg.2922"/>
<evidence type="ECO:0000313" key="1">
    <source>
        <dbReference type="EMBL" id="EMJ80161.1"/>
    </source>
</evidence>
<comment type="caution">
    <text evidence="1">The sequence shown here is derived from an EMBL/GenBank/DDBJ whole genome shotgun (WGS) entry which is preliminary data.</text>
</comment>
<name>M6BNH8_LEPBO</name>
<dbReference type="EMBL" id="ANMU01000116">
    <property type="protein sequence ID" value="EMJ80161.1"/>
    <property type="molecule type" value="Genomic_DNA"/>
</dbReference>
<sequence length="45" mass="5582">MTYFKIEFFYPIFLNEPYTICRMVRTLILFYGVRKRFDNVVHLGE</sequence>
<organism evidence="1 2">
    <name type="scientific">Leptospira borgpetersenii serovar Hardjo-bovis str. Sponselee</name>
    <dbReference type="NCBI Taxonomy" id="1303729"/>
    <lineage>
        <taxon>Bacteria</taxon>
        <taxon>Pseudomonadati</taxon>
        <taxon>Spirochaetota</taxon>
        <taxon>Spirochaetia</taxon>
        <taxon>Leptospirales</taxon>
        <taxon>Leptospiraceae</taxon>
        <taxon>Leptospira</taxon>
    </lineage>
</organism>
<evidence type="ECO:0000313" key="2">
    <source>
        <dbReference type="Proteomes" id="UP000011873"/>
    </source>
</evidence>
<gene>
    <name evidence="1" type="ORF">LEP1GSC016_2972</name>
</gene>
<protein>
    <submittedName>
        <fullName evidence="1">Uncharacterized protein</fullName>
    </submittedName>
</protein>